<protein>
    <submittedName>
        <fullName evidence="5">Winged helix-turn-helix transcriptional regulator</fullName>
    </submittedName>
</protein>
<evidence type="ECO:0000313" key="6">
    <source>
        <dbReference type="Proteomes" id="UP001596072"/>
    </source>
</evidence>
<comment type="caution">
    <text evidence="5">The sequence shown here is derived from an EMBL/GenBank/DDBJ whole genome shotgun (WGS) entry which is preliminary data.</text>
</comment>
<evidence type="ECO:0000256" key="3">
    <source>
        <dbReference type="ARBA" id="ARBA00023163"/>
    </source>
</evidence>
<accession>A0ABW0ZLK1</accession>
<keyword evidence="2" id="KW-0238">DNA-binding</keyword>
<dbReference type="EMBL" id="JBHSNS010000011">
    <property type="protein sequence ID" value="MFC5730912.1"/>
    <property type="molecule type" value="Genomic_DNA"/>
</dbReference>
<dbReference type="PANTHER" id="PTHR33204:SF18">
    <property type="entry name" value="TRANSCRIPTIONAL REGULATORY PROTEIN"/>
    <property type="match status" value="1"/>
</dbReference>
<keyword evidence="3" id="KW-0804">Transcription</keyword>
<dbReference type="InterPro" id="IPR036527">
    <property type="entry name" value="SCP2_sterol-bd_dom_sf"/>
</dbReference>
<proteinExistence type="predicted"/>
<gene>
    <name evidence="5" type="ORF">ACFPQB_18470</name>
</gene>
<feature type="domain" description="HTH hxlR-type" evidence="4">
    <location>
        <begin position="8"/>
        <end position="105"/>
    </location>
</feature>
<dbReference type="Pfam" id="PF01638">
    <property type="entry name" value="HxlR"/>
    <property type="match status" value="1"/>
</dbReference>
<dbReference type="PROSITE" id="PS51118">
    <property type="entry name" value="HTH_HXLR"/>
    <property type="match status" value="1"/>
</dbReference>
<reference evidence="6" key="1">
    <citation type="journal article" date="2019" name="Int. J. Syst. Evol. Microbiol.">
        <title>The Global Catalogue of Microorganisms (GCM) 10K type strain sequencing project: providing services to taxonomists for standard genome sequencing and annotation.</title>
        <authorList>
            <consortium name="The Broad Institute Genomics Platform"/>
            <consortium name="The Broad Institute Genome Sequencing Center for Infectious Disease"/>
            <person name="Wu L."/>
            <person name="Ma J."/>
        </authorList>
    </citation>
    <scope>NUCLEOTIDE SEQUENCE [LARGE SCALE GENOMIC DNA]</scope>
    <source>
        <strain evidence="6">YIM 94188</strain>
    </source>
</reference>
<sequence>MKRYNQYCPIVRASEIVAERWMPVILRNILLGCHTFTQIERGAPGIPKSLLTRRLEELERFGIIDRYENPVGRGWTYEPTEAGKDFWNVCEALGVWGARWLEVAPEHLDPYVALWSMCNSLNTEALPKQRTIVRFDFTDLERKNRFWLLLEDGAGEVCLKPPGDDEALVVTADSAWFVKWHMGRVDWREAVRAGRIRVDGPSSLARAFPTWNQLSHFAHVQPVTHR</sequence>
<dbReference type="Gene3D" id="1.10.10.10">
    <property type="entry name" value="Winged helix-like DNA-binding domain superfamily/Winged helix DNA-binding domain"/>
    <property type="match status" value="1"/>
</dbReference>
<dbReference type="RefSeq" id="WP_136432192.1">
    <property type="nucleotide sequence ID" value="NZ_JBHSNS010000011.1"/>
</dbReference>
<dbReference type="InterPro" id="IPR036390">
    <property type="entry name" value="WH_DNA-bd_sf"/>
</dbReference>
<name>A0ABW0ZLK1_9ACTN</name>
<organism evidence="5 6">
    <name type="scientific">Nocardioides vastitatis</name>
    <dbReference type="NCBI Taxonomy" id="2568655"/>
    <lineage>
        <taxon>Bacteria</taxon>
        <taxon>Bacillati</taxon>
        <taxon>Actinomycetota</taxon>
        <taxon>Actinomycetes</taxon>
        <taxon>Propionibacteriales</taxon>
        <taxon>Nocardioidaceae</taxon>
        <taxon>Nocardioides</taxon>
    </lineage>
</organism>
<dbReference type="Gene3D" id="3.30.1050.10">
    <property type="entry name" value="SCP2 sterol-binding domain"/>
    <property type="match status" value="1"/>
</dbReference>
<evidence type="ECO:0000259" key="4">
    <source>
        <dbReference type="PROSITE" id="PS51118"/>
    </source>
</evidence>
<keyword evidence="6" id="KW-1185">Reference proteome</keyword>
<dbReference type="InterPro" id="IPR036388">
    <property type="entry name" value="WH-like_DNA-bd_sf"/>
</dbReference>
<dbReference type="SUPFAM" id="SSF55718">
    <property type="entry name" value="SCP-like"/>
    <property type="match status" value="1"/>
</dbReference>
<keyword evidence="1" id="KW-0805">Transcription regulation</keyword>
<dbReference type="PANTHER" id="PTHR33204">
    <property type="entry name" value="TRANSCRIPTIONAL REGULATOR, MARR FAMILY"/>
    <property type="match status" value="1"/>
</dbReference>
<evidence type="ECO:0000256" key="2">
    <source>
        <dbReference type="ARBA" id="ARBA00023125"/>
    </source>
</evidence>
<dbReference type="Proteomes" id="UP001596072">
    <property type="component" value="Unassembled WGS sequence"/>
</dbReference>
<dbReference type="SUPFAM" id="SSF46785">
    <property type="entry name" value="Winged helix' DNA-binding domain"/>
    <property type="match status" value="1"/>
</dbReference>
<dbReference type="InterPro" id="IPR002577">
    <property type="entry name" value="HTH_HxlR"/>
</dbReference>
<evidence type="ECO:0000256" key="1">
    <source>
        <dbReference type="ARBA" id="ARBA00023015"/>
    </source>
</evidence>
<evidence type="ECO:0000313" key="5">
    <source>
        <dbReference type="EMBL" id="MFC5730912.1"/>
    </source>
</evidence>